<dbReference type="EMBL" id="LZYH01000529">
    <property type="protein sequence ID" value="OFC60489.1"/>
    <property type="molecule type" value="Genomic_DNA"/>
</dbReference>
<dbReference type="SUPFAM" id="SSF52540">
    <property type="entry name" value="P-loop containing nucleoside triphosphate hydrolases"/>
    <property type="match status" value="1"/>
</dbReference>
<sequence>MVIAVDSARQQLNLSRSFNELLPWLLPYDERTILCKDRSLLAVFEYHPKDQDGVAPETINAQTAALERLLLALQRSDIYLWFTHTRRKDTPPATEDRAETPEHIAALYYENYNRRTHYQHRHYLSVLIRPQEGHGKFIETFRASFEEQRGVLGSLFATLKESLGFEAMHAGIWRHIKRQSAELESVMDTIESMASPLGRLDRLANRELVGFLNHLASPTQPVPTPTSIPRYTLMDSYLGLDTLTVGEQTLEFSDGMEQKQVAVLSIKNEPDAYPEETQPGVFDALHAVDGEWIFSMALRMTDAETARNFMSSFRTFYNNTRKGILAIASETLTEKESSAVNDVADVRAEQTTKAIKSFASGNAVAAYANITVLVYGDAEKPVQDQVKKVMQALTAKNFLPLRESLHALSAWAGTLPGQWALPVRWVFLTAGPIADMIPVHGIYAGHRQNAYLSEQLNRPVPALAVLETREKASFYFNFHVGDLGHTFIPGPSRSGKSSLVNFLITQWLRYPNARVFVFDKDYSNYITCILNGGAYIDYASDAGMALNPIQTLANDQDWRWFGQWAEQLLSSKNGQLSGEESQELSNAIERMKVIPEEFRHLGILGEHFTGPAAESLRNRLSVWIGNGLWAKYFSSRNDDLKFSRYTAIAMDEVLTFPVPARAFMSYIFHRIEQSLDGTPTFIYIEEAWFAFEDPIFSDRLKQWLKRLAKKNVHVVMATQSAFDSENSSAFSALIDNVPTLIFLPHERATAYTEFYRTNFQLDPYQVEQLQELTPKQDYYLVQKGTPKILQSRFDSHTLAYLRSDAAAREIFTRMQKSGHPNWRDEYVHEAQRLA</sequence>
<protein>
    <recommendedName>
        <fullName evidence="4">CagE TrbE VirB component of type IV transporter system central domain-containing protein</fullName>
    </recommendedName>
</protein>
<dbReference type="RefSeq" id="WP_070118454.1">
    <property type="nucleotide sequence ID" value="NZ_LZYE01000061.1"/>
</dbReference>
<dbReference type="PANTHER" id="PTHR30121:SF12">
    <property type="entry name" value="TYPE IV SECRETION SYSTEM PROTEIN CAGE"/>
    <property type="match status" value="1"/>
</dbReference>
<feature type="domain" description="CagE TrbE VirB component of type IV transporter system central" evidence="4">
    <location>
        <begin position="206"/>
        <end position="324"/>
    </location>
</feature>
<dbReference type="Proteomes" id="UP000175707">
    <property type="component" value="Unassembled WGS sequence"/>
</dbReference>
<dbReference type="AlphaFoldDB" id="A0A1E7YVN7"/>
<evidence type="ECO:0000256" key="3">
    <source>
        <dbReference type="ARBA" id="ARBA00022840"/>
    </source>
</evidence>
<evidence type="ECO:0000256" key="1">
    <source>
        <dbReference type="ARBA" id="ARBA00006512"/>
    </source>
</evidence>
<accession>A0A1E7YVN7</accession>
<dbReference type="InterPro" id="IPR051162">
    <property type="entry name" value="T4SS_component"/>
</dbReference>
<dbReference type="Pfam" id="PF03135">
    <property type="entry name" value="CagE_TrbE_VirB"/>
    <property type="match status" value="2"/>
</dbReference>
<keyword evidence="3" id="KW-0067">ATP-binding</keyword>
<reference evidence="7 8" key="1">
    <citation type="submission" date="2016-06" db="EMBL/GenBank/DDBJ databases">
        <title>Gene turnover analysis identifies the evolutionary adaptation of the extremophile Acidithiobacillus caldus.</title>
        <authorList>
            <person name="Zhang X."/>
        </authorList>
    </citation>
    <scope>NUCLEOTIDE SEQUENCE [LARGE SCALE GENOMIC DNA]</scope>
    <source>
        <strain evidence="5 7">DX</strain>
        <strain evidence="6 8">S1</strain>
    </source>
</reference>
<feature type="domain" description="CagE TrbE VirB component of type IV transporter system central" evidence="4">
    <location>
        <begin position="332"/>
        <end position="424"/>
    </location>
</feature>
<dbReference type="PANTHER" id="PTHR30121">
    <property type="entry name" value="UNCHARACTERIZED PROTEIN YJGR-RELATED"/>
    <property type="match status" value="1"/>
</dbReference>
<gene>
    <name evidence="5" type="ORF">BAE27_03265</name>
    <name evidence="6" type="ORF">BAE30_08090</name>
</gene>
<dbReference type="Gene3D" id="3.40.50.300">
    <property type="entry name" value="P-loop containing nucleotide triphosphate hydrolases"/>
    <property type="match status" value="1"/>
</dbReference>
<evidence type="ECO:0000313" key="7">
    <source>
        <dbReference type="Proteomes" id="UP000175616"/>
    </source>
</evidence>
<evidence type="ECO:0000313" key="8">
    <source>
        <dbReference type="Proteomes" id="UP000175707"/>
    </source>
</evidence>
<comment type="similarity">
    <text evidence="1">Belongs to the TrbE/VirB4 family.</text>
</comment>
<comment type="caution">
    <text evidence="6">The sequence shown here is derived from an EMBL/GenBank/DDBJ whole genome shotgun (WGS) entry which is preliminary data.</text>
</comment>
<evidence type="ECO:0000256" key="2">
    <source>
        <dbReference type="ARBA" id="ARBA00022741"/>
    </source>
</evidence>
<proteinExistence type="inferred from homology"/>
<keyword evidence="2" id="KW-0547">Nucleotide-binding</keyword>
<dbReference type="InterPro" id="IPR018145">
    <property type="entry name" value="CagE_TrbE_VirB_cntrl_dom"/>
</dbReference>
<evidence type="ECO:0000313" key="6">
    <source>
        <dbReference type="EMBL" id="OFC60489.1"/>
    </source>
</evidence>
<organism evidence="6 8">
    <name type="scientific">Acidithiobacillus caldus</name>
    <dbReference type="NCBI Taxonomy" id="33059"/>
    <lineage>
        <taxon>Bacteria</taxon>
        <taxon>Pseudomonadati</taxon>
        <taxon>Pseudomonadota</taxon>
        <taxon>Acidithiobacillia</taxon>
        <taxon>Acidithiobacillales</taxon>
        <taxon>Acidithiobacillaceae</taxon>
        <taxon>Acidithiobacillus</taxon>
    </lineage>
</organism>
<name>A0A1E7YVN7_9PROT</name>
<dbReference type="EMBL" id="LZYE01000061">
    <property type="protein sequence ID" value="OFC37978.1"/>
    <property type="molecule type" value="Genomic_DNA"/>
</dbReference>
<dbReference type="GO" id="GO:0005524">
    <property type="term" value="F:ATP binding"/>
    <property type="evidence" value="ECO:0007669"/>
    <property type="project" value="UniProtKB-KW"/>
</dbReference>
<evidence type="ECO:0000313" key="5">
    <source>
        <dbReference type="EMBL" id="OFC37978.1"/>
    </source>
</evidence>
<evidence type="ECO:0000259" key="4">
    <source>
        <dbReference type="Pfam" id="PF03135"/>
    </source>
</evidence>
<dbReference type="Proteomes" id="UP000175616">
    <property type="component" value="Unassembled WGS sequence"/>
</dbReference>
<dbReference type="InterPro" id="IPR027417">
    <property type="entry name" value="P-loop_NTPase"/>
</dbReference>